<dbReference type="Proteomes" id="UP000886998">
    <property type="component" value="Unassembled WGS sequence"/>
</dbReference>
<dbReference type="AlphaFoldDB" id="A0A8X6K4X3"/>
<name>A0A8X6K4X3_9ARAC</name>
<dbReference type="EMBL" id="BMAV01028251">
    <property type="protein sequence ID" value="GFS66682.1"/>
    <property type="molecule type" value="Genomic_DNA"/>
</dbReference>
<evidence type="ECO:0000256" key="1">
    <source>
        <dbReference type="SAM" id="MobiDB-lite"/>
    </source>
</evidence>
<keyword evidence="3" id="KW-1185">Reference proteome</keyword>
<reference evidence="2" key="1">
    <citation type="submission" date="2020-08" db="EMBL/GenBank/DDBJ databases">
        <title>Multicomponent nature underlies the extraordinary mechanical properties of spider dragline silk.</title>
        <authorList>
            <person name="Kono N."/>
            <person name="Nakamura H."/>
            <person name="Mori M."/>
            <person name="Yoshida Y."/>
            <person name="Ohtoshi R."/>
            <person name="Malay A.D."/>
            <person name="Moran D.A.P."/>
            <person name="Tomita M."/>
            <person name="Numata K."/>
            <person name="Arakawa K."/>
        </authorList>
    </citation>
    <scope>NUCLEOTIDE SEQUENCE</scope>
</reference>
<protein>
    <submittedName>
        <fullName evidence="2">Uncharacterized protein</fullName>
    </submittedName>
</protein>
<proteinExistence type="predicted"/>
<organism evidence="2 3">
    <name type="scientific">Trichonephila inaurata madagascariensis</name>
    <dbReference type="NCBI Taxonomy" id="2747483"/>
    <lineage>
        <taxon>Eukaryota</taxon>
        <taxon>Metazoa</taxon>
        <taxon>Ecdysozoa</taxon>
        <taxon>Arthropoda</taxon>
        <taxon>Chelicerata</taxon>
        <taxon>Arachnida</taxon>
        <taxon>Araneae</taxon>
        <taxon>Araneomorphae</taxon>
        <taxon>Entelegynae</taxon>
        <taxon>Araneoidea</taxon>
        <taxon>Nephilidae</taxon>
        <taxon>Trichonephila</taxon>
        <taxon>Trichonephila inaurata</taxon>
    </lineage>
</organism>
<evidence type="ECO:0000313" key="2">
    <source>
        <dbReference type="EMBL" id="GFS66682.1"/>
    </source>
</evidence>
<sequence length="106" mass="11947">MSHTLFEDFESLFSSVHRPWLEERSNYVYEGPGEERASEGPAEQQHQSERNANGKGTNPPKAAKDEPAQRVEGKEHCGCVLGQMYRNRTSPGKTKQIEVIKCAPIF</sequence>
<feature type="region of interest" description="Disordered" evidence="1">
    <location>
        <begin position="29"/>
        <end position="72"/>
    </location>
</feature>
<accession>A0A8X6K4X3</accession>
<evidence type="ECO:0000313" key="3">
    <source>
        <dbReference type="Proteomes" id="UP000886998"/>
    </source>
</evidence>
<comment type="caution">
    <text evidence="2">The sequence shown here is derived from an EMBL/GenBank/DDBJ whole genome shotgun (WGS) entry which is preliminary data.</text>
</comment>
<feature type="compositionally biased region" description="Basic and acidic residues" evidence="1">
    <location>
        <begin position="62"/>
        <end position="72"/>
    </location>
</feature>
<gene>
    <name evidence="2" type="ORF">TNIN_167641</name>
</gene>